<feature type="compositionally biased region" description="Low complexity" evidence="11">
    <location>
        <begin position="9"/>
        <end position="20"/>
    </location>
</feature>
<dbReference type="GO" id="GO:0004519">
    <property type="term" value="F:endonuclease activity"/>
    <property type="evidence" value="ECO:0007669"/>
    <property type="project" value="InterPro"/>
</dbReference>
<evidence type="ECO:0000256" key="1">
    <source>
        <dbReference type="ARBA" id="ARBA00001922"/>
    </source>
</evidence>
<keyword evidence="7 10" id="KW-0215">Deoxyribonucleotide synthesis</keyword>
<evidence type="ECO:0000313" key="13">
    <source>
        <dbReference type="EMBL" id="TMI88207.1"/>
    </source>
</evidence>
<dbReference type="InterPro" id="IPR006141">
    <property type="entry name" value="Intein_N"/>
</dbReference>
<feature type="domain" description="DOD-type homing endonuclease" evidence="12">
    <location>
        <begin position="273"/>
        <end position="409"/>
    </location>
</feature>
<gene>
    <name evidence="13" type="ORF">E6H00_13255</name>
</gene>
<dbReference type="InterPro" id="IPR050862">
    <property type="entry name" value="RdRp_reductase_class-2"/>
</dbReference>
<dbReference type="PROSITE" id="PS50819">
    <property type="entry name" value="INTEIN_ENDONUCLEASE"/>
    <property type="match status" value="1"/>
</dbReference>
<reference evidence="13 14" key="1">
    <citation type="journal article" date="2019" name="Nat. Microbiol.">
        <title>Mediterranean grassland soil C-N compound turnover is dependent on rainfall and depth, and is mediated by genomically divergent microorganisms.</title>
        <authorList>
            <person name="Diamond S."/>
            <person name="Andeer P.F."/>
            <person name="Li Z."/>
            <person name="Crits-Christoph A."/>
            <person name="Burstein D."/>
            <person name="Anantharaman K."/>
            <person name="Lane K.R."/>
            <person name="Thomas B.C."/>
            <person name="Pan C."/>
            <person name="Northen T.R."/>
            <person name="Banfield J.F."/>
        </authorList>
    </citation>
    <scope>NUCLEOTIDE SEQUENCE [LARGE SCALE GENOMIC DNA]</scope>
    <source>
        <strain evidence="13">NP_3</strain>
    </source>
</reference>
<comment type="similarity">
    <text evidence="10">Belongs to the ribonucleoside diphosphate reductase large chain family.</text>
</comment>
<protein>
    <recommendedName>
        <fullName evidence="2 10">Ribonucleoside-diphosphate reductase</fullName>
        <ecNumber evidence="2 10">1.17.4.1</ecNumber>
    </recommendedName>
</protein>
<dbReference type="SMART" id="SM00306">
    <property type="entry name" value="HintN"/>
    <property type="match status" value="1"/>
</dbReference>
<dbReference type="InterPro" id="IPR028992">
    <property type="entry name" value="Hedgehog/Intein_dom"/>
</dbReference>
<dbReference type="Pfam" id="PF13403">
    <property type="entry name" value="Hint_2"/>
    <property type="match status" value="1"/>
</dbReference>
<dbReference type="UniPathway" id="UPA00326"/>
<evidence type="ECO:0000256" key="5">
    <source>
        <dbReference type="ARBA" id="ARBA00023000"/>
    </source>
</evidence>
<evidence type="ECO:0000256" key="10">
    <source>
        <dbReference type="RuleBase" id="RU003410"/>
    </source>
</evidence>
<comment type="function">
    <text evidence="10">Provides the precursors necessary for DNA synthesis. Catalyzes the biosynthesis of deoxyribonucleotides from the corresponding ribonucleotides.</text>
</comment>
<dbReference type="CDD" id="cd00081">
    <property type="entry name" value="Hint"/>
    <property type="match status" value="1"/>
</dbReference>
<dbReference type="Proteomes" id="UP000318509">
    <property type="component" value="Unassembled WGS sequence"/>
</dbReference>
<dbReference type="SUPFAM" id="SSF51998">
    <property type="entry name" value="PFL-like glycyl radical enzymes"/>
    <property type="match status" value="1"/>
</dbReference>
<evidence type="ECO:0000256" key="7">
    <source>
        <dbReference type="ARBA" id="ARBA00023116"/>
    </source>
</evidence>
<dbReference type="InterPro" id="IPR004042">
    <property type="entry name" value="Intein_endonuc_central"/>
</dbReference>
<evidence type="ECO:0000256" key="4">
    <source>
        <dbReference type="ARBA" id="ARBA00022813"/>
    </source>
</evidence>
<evidence type="ECO:0000259" key="12">
    <source>
        <dbReference type="PROSITE" id="PS50819"/>
    </source>
</evidence>
<dbReference type="Pfam" id="PF00317">
    <property type="entry name" value="Ribonuc_red_lgN"/>
    <property type="match status" value="1"/>
</dbReference>
<dbReference type="GO" id="GO:0005524">
    <property type="term" value="F:ATP binding"/>
    <property type="evidence" value="ECO:0007669"/>
    <property type="project" value="InterPro"/>
</dbReference>
<dbReference type="InterPro" id="IPR027434">
    <property type="entry name" value="Homing_endonucl"/>
</dbReference>
<comment type="catalytic activity">
    <reaction evidence="9 10">
        <text>a 2'-deoxyribonucleoside 5'-diphosphate + [thioredoxin]-disulfide + H2O = a ribonucleoside 5'-diphosphate + [thioredoxin]-dithiol</text>
        <dbReference type="Rhea" id="RHEA:23252"/>
        <dbReference type="Rhea" id="RHEA-COMP:10698"/>
        <dbReference type="Rhea" id="RHEA-COMP:10700"/>
        <dbReference type="ChEBI" id="CHEBI:15377"/>
        <dbReference type="ChEBI" id="CHEBI:29950"/>
        <dbReference type="ChEBI" id="CHEBI:50058"/>
        <dbReference type="ChEBI" id="CHEBI:57930"/>
        <dbReference type="ChEBI" id="CHEBI:73316"/>
        <dbReference type="EC" id="1.17.4.1"/>
    </reaction>
</comment>
<evidence type="ECO:0000256" key="11">
    <source>
        <dbReference type="SAM" id="MobiDB-lite"/>
    </source>
</evidence>
<dbReference type="SUPFAM" id="SSF51294">
    <property type="entry name" value="Hedgehog/intein (Hint) domain"/>
    <property type="match status" value="1"/>
</dbReference>
<dbReference type="GO" id="GO:0009263">
    <property type="term" value="P:deoxyribonucleotide biosynthetic process"/>
    <property type="evidence" value="ECO:0007669"/>
    <property type="project" value="UniProtKB-KW"/>
</dbReference>
<dbReference type="Pfam" id="PF02867">
    <property type="entry name" value="Ribonuc_red_lgC"/>
    <property type="match status" value="1"/>
</dbReference>
<dbReference type="EMBL" id="VBAK01000143">
    <property type="protein sequence ID" value="TMI88207.1"/>
    <property type="molecule type" value="Genomic_DNA"/>
</dbReference>
<feature type="region of interest" description="Disordered" evidence="11">
    <location>
        <begin position="1"/>
        <end position="20"/>
    </location>
</feature>
<dbReference type="Gene3D" id="2.170.16.10">
    <property type="entry name" value="Hedgehog/Intein (Hint) domain"/>
    <property type="match status" value="1"/>
</dbReference>
<organism evidence="13 14">
    <name type="scientific">Candidatus Segetimicrobium genomatis</name>
    <dbReference type="NCBI Taxonomy" id="2569760"/>
    <lineage>
        <taxon>Bacteria</taxon>
        <taxon>Bacillati</taxon>
        <taxon>Candidatus Sysuimicrobiota</taxon>
        <taxon>Candidatus Sysuimicrobiia</taxon>
        <taxon>Candidatus Sysuimicrobiales</taxon>
        <taxon>Candidatus Segetimicrobiaceae</taxon>
        <taxon>Candidatus Segetimicrobium</taxon>
    </lineage>
</organism>
<dbReference type="NCBIfam" id="TIGR01443">
    <property type="entry name" value="intein_Cterm"/>
    <property type="match status" value="1"/>
</dbReference>
<dbReference type="Pfam" id="PF14528">
    <property type="entry name" value="LAGLIDADG_3"/>
    <property type="match status" value="1"/>
</dbReference>
<dbReference type="AlphaFoldDB" id="A0A537JXD7"/>
<dbReference type="InterPro" id="IPR030934">
    <property type="entry name" value="Intein_C"/>
</dbReference>
<dbReference type="SUPFAM" id="SSF48168">
    <property type="entry name" value="R1 subunit of ribonucleotide reductase, N-terminal domain"/>
    <property type="match status" value="1"/>
</dbReference>
<dbReference type="SUPFAM" id="SSF55608">
    <property type="entry name" value="Homing endonucleases"/>
    <property type="match status" value="1"/>
</dbReference>
<evidence type="ECO:0000313" key="14">
    <source>
        <dbReference type="Proteomes" id="UP000318509"/>
    </source>
</evidence>
<comment type="caution">
    <text evidence="13">The sequence shown here is derived from an EMBL/GenBank/DDBJ whole genome shotgun (WGS) entry which is preliminary data.</text>
</comment>
<dbReference type="Gene3D" id="3.20.70.20">
    <property type="match status" value="2"/>
</dbReference>
<evidence type="ECO:0000256" key="6">
    <source>
        <dbReference type="ARBA" id="ARBA00023002"/>
    </source>
</evidence>
<dbReference type="PANTHER" id="PTHR43371">
    <property type="entry name" value="VITAMIN B12-DEPENDENT RIBONUCLEOTIDE REDUCTASE"/>
    <property type="match status" value="1"/>
</dbReference>
<dbReference type="Gene3D" id="3.10.28.10">
    <property type="entry name" value="Homing endonucleases"/>
    <property type="match status" value="1"/>
</dbReference>
<dbReference type="PRINTS" id="PR00379">
    <property type="entry name" value="INTEIN"/>
</dbReference>
<feature type="non-terminal residue" evidence="13">
    <location>
        <position position="787"/>
    </location>
</feature>
<dbReference type="GO" id="GO:0031419">
    <property type="term" value="F:cobalamin binding"/>
    <property type="evidence" value="ECO:0007669"/>
    <property type="project" value="UniProtKB-KW"/>
</dbReference>
<dbReference type="PROSITE" id="PS50818">
    <property type="entry name" value="INTEIN_C_TER"/>
    <property type="match status" value="1"/>
</dbReference>
<evidence type="ECO:0000256" key="9">
    <source>
        <dbReference type="ARBA" id="ARBA00047754"/>
    </source>
</evidence>
<dbReference type="InterPro" id="IPR013509">
    <property type="entry name" value="RNR_lsu_N"/>
</dbReference>
<sequence length="787" mass="88879">MQMAMTSEPTSAAKDAAAGPAPLPQETLEFFGGDELRARVFVDKYALRDRDGGLLERTPVEMWERIARGVAGVEPTPEARERYAREFYWLLEGFRFIPGGRIMHAVGNPKRVTNLNCFPPGTRVLTRAGFKTIEEVRVGDEVLTHRNRFRNVTHTMHRETVEPLRTMRLWYLGDRQITTTKEHRFMAFDGSRADWVEAQHLTPSHYVKVGRIDETLPVSELDLSEYVSAAAVEDEVGKLYTVTAFIGGQGARRSAESKRIARTVPVDERFGLWLGYFMAEGGVTDNSVYFTFNKNEEAYAEAICNLTQQLFGVEAAIQRREGQEGHWLRVYVHSKLMVEFVRAFFGGATHAHDKRLPAWFLTAQKTVQKAFISALFLGDGVLRDDFAKLFLANPELIRQVYAILLRLGVVASIRWEGILRYTRHRGMWIHIGTQRYVEAIQAWVEGKWEYESALEEAASNYFYKVVEGELFVKVKECGWTQTAVPQDAHASAAETVYDLSVEDDHSFVAEFAVAHNCYVIPFKDDSIESIFQWMKEAARTYSLGGGVGGDISVLRPAGAPVNNAARTSTGSISFMELMSLTTGTIGQSGRRGALMITIADNHPDVLEFTKIKRNLSRVRYANISVRISDAFMRAVEADGDWELSFENDRASVQRTVRAREVWNELVRGARDYAEPGVIFWDTIKRWSTTEYNGMNVITTNPCSEIPLEPYGACCLGNLGLAEFVKDEFTPQAEVDWLHLEQALRLATRFLDDILDYNADKHPLPEQREASLYSRRIGVGFTGLGDML</sequence>
<dbReference type="GO" id="GO:0004748">
    <property type="term" value="F:ribonucleoside-diphosphate reductase activity, thioredoxin disulfide as acceptor"/>
    <property type="evidence" value="ECO:0007669"/>
    <property type="project" value="UniProtKB-EC"/>
</dbReference>
<comment type="cofactor">
    <cofactor evidence="1">
        <name>adenosylcob(III)alamin</name>
        <dbReference type="ChEBI" id="CHEBI:18408"/>
    </cofactor>
</comment>
<dbReference type="InterPro" id="IPR003587">
    <property type="entry name" value="Hint_dom_N"/>
</dbReference>
<keyword evidence="3" id="KW-0846">Cobalamin</keyword>
<evidence type="ECO:0000256" key="2">
    <source>
        <dbReference type="ARBA" id="ARBA00012274"/>
    </source>
</evidence>
<dbReference type="EC" id="1.17.4.1" evidence="2 10"/>
<accession>A0A537JXD7</accession>
<evidence type="ECO:0000256" key="8">
    <source>
        <dbReference type="ARBA" id="ARBA00023285"/>
    </source>
</evidence>
<dbReference type="InterPro" id="IPR000788">
    <property type="entry name" value="RNR_lg_C"/>
</dbReference>
<dbReference type="PRINTS" id="PR01183">
    <property type="entry name" value="RIBORDTASEM1"/>
</dbReference>
<keyword evidence="8" id="KW-0170">Cobalt</keyword>
<keyword evidence="4" id="KW-0068">Autocatalytic cleavage</keyword>
<dbReference type="PANTHER" id="PTHR43371:SF1">
    <property type="entry name" value="RIBONUCLEOSIDE-DIPHOSPHATE REDUCTASE"/>
    <property type="match status" value="1"/>
</dbReference>
<keyword evidence="5" id="KW-0651">Protein splicing</keyword>
<dbReference type="InterPro" id="IPR008926">
    <property type="entry name" value="RNR_R1-su_N"/>
</dbReference>
<dbReference type="PROSITE" id="PS50817">
    <property type="entry name" value="INTEIN_N_TER"/>
    <property type="match status" value="1"/>
</dbReference>
<dbReference type="InterPro" id="IPR036844">
    <property type="entry name" value="Hint_dom_sf"/>
</dbReference>
<keyword evidence="6 10" id="KW-0560">Oxidoreductase</keyword>
<dbReference type="InterPro" id="IPR004860">
    <property type="entry name" value="LAGLIDADG_dom"/>
</dbReference>
<dbReference type="InterPro" id="IPR006142">
    <property type="entry name" value="INTEIN"/>
</dbReference>
<dbReference type="GO" id="GO:0016539">
    <property type="term" value="P:intein-mediated protein splicing"/>
    <property type="evidence" value="ECO:0007669"/>
    <property type="project" value="InterPro"/>
</dbReference>
<proteinExistence type="inferred from homology"/>
<name>A0A537JXD7_9BACT</name>
<evidence type="ECO:0000256" key="3">
    <source>
        <dbReference type="ARBA" id="ARBA00022628"/>
    </source>
</evidence>